<evidence type="ECO:0000313" key="2">
    <source>
        <dbReference type="Proteomes" id="UP001497444"/>
    </source>
</evidence>
<accession>A0ABP0X4L2</accession>
<sequence length="92" mass="10128">MALDATLLMCPFTTRLDIFTLRKDTTKQHSNNAKLNVPNNASMVVYRIALPKHWLVMGFKTNSSPVDAQLSKMEVAIKNIASLVAVGNLALN</sequence>
<gene>
    <name evidence="1" type="ORF">CSSPJE1EN1_LOCUS18414</name>
</gene>
<reference evidence="1" key="1">
    <citation type="submission" date="2024-02" db="EMBL/GenBank/DDBJ databases">
        <authorList>
            <consortium name="ELIXIR-Norway"/>
            <consortium name="Elixir Norway"/>
        </authorList>
    </citation>
    <scope>NUCLEOTIDE SEQUENCE</scope>
</reference>
<keyword evidence="2" id="KW-1185">Reference proteome</keyword>
<name>A0ABP0X4L2_9BRYO</name>
<organism evidence="1 2">
    <name type="scientific">Sphagnum jensenii</name>
    <dbReference type="NCBI Taxonomy" id="128206"/>
    <lineage>
        <taxon>Eukaryota</taxon>
        <taxon>Viridiplantae</taxon>
        <taxon>Streptophyta</taxon>
        <taxon>Embryophyta</taxon>
        <taxon>Bryophyta</taxon>
        <taxon>Sphagnophytina</taxon>
        <taxon>Sphagnopsida</taxon>
        <taxon>Sphagnales</taxon>
        <taxon>Sphagnaceae</taxon>
        <taxon>Sphagnum</taxon>
    </lineage>
</organism>
<dbReference type="EMBL" id="OZ020100">
    <property type="protein sequence ID" value="CAK9272936.1"/>
    <property type="molecule type" value="Genomic_DNA"/>
</dbReference>
<dbReference type="Proteomes" id="UP001497444">
    <property type="component" value="Chromosome 5"/>
</dbReference>
<proteinExistence type="predicted"/>
<evidence type="ECO:0000313" key="1">
    <source>
        <dbReference type="EMBL" id="CAK9272936.1"/>
    </source>
</evidence>
<protein>
    <submittedName>
        <fullName evidence="1">Uncharacterized protein</fullName>
    </submittedName>
</protein>